<dbReference type="RefSeq" id="WP_007784339.1">
    <property type="nucleotide sequence ID" value="NZ_CM001441.1"/>
</dbReference>
<evidence type="ECO:0000313" key="2">
    <source>
        <dbReference type="EMBL" id="EHQ90106.1"/>
    </source>
</evidence>
<feature type="transmembrane region" description="Helical" evidence="1">
    <location>
        <begin position="6"/>
        <end position="24"/>
    </location>
</feature>
<dbReference type="HOGENOM" id="CLU_1956092_0_0_9"/>
<feature type="transmembrane region" description="Helical" evidence="1">
    <location>
        <begin position="106"/>
        <end position="125"/>
    </location>
</feature>
<accession>H5XVM3</accession>
<feature type="transmembrane region" description="Helical" evidence="1">
    <location>
        <begin position="66"/>
        <end position="86"/>
    </location>
</feature>
<evidence type="ECO:0000256" key="1">
    <source>
        <dbReference type="SAM" id="Phobius"/>
    </source>
</evidence>
<organism evidence="2 3">
    <name type="scientific">Desulfosporosinus youngiae DSM 17734</name>
    <dbReference type="NCBI Taxonomy" id="768710"/>
    <lineage>
        <taxon>Bacteria</taxon>
        <taxon>Bacillati</taxon>
        <taxon>Bacillota</taxon>
        <taxon>Clostridia</taxon>
        <taxon>Eubacteriales</taxon>
        <taxon>Desulfitobacteriaceae</taxon>
        <taxon>Desulfosporosinus</taxon>
    </lineage>
</organism>
<feature type="transmembrane region" description="Helical" evidence="1">
    <location>
        <begin position="36"/>
        <end position="54"/>
    </location>
</feature>
<sequence>MGWNYIPWPIIILALFLGGMFFIVNAIKIRKKSPTAFVLSYFLLGISFIFFGFLKIAQVFLADQSYNIMVNISTFLFTFSIPLLLIGGYQKVKNEGRMGEKVKKDFILVGGFFLFCVFFTLFVWFQTR</sequence>
<keyword evidence="3" id="KW-1185">Reference proteome</keyword>
<dbReference type="Proteomes" id="UP000005104">
    <property type="component" value="Chromosome"/>
</dbReference>
<gene>
    <name evidence="2" type="ORF">DesyoDRAFT_3062</name>
</gene>
<proteinExistence type="predicted"/>
<keyword evidence="1" id="KW-1133">Transmembrane helix</keyword>
<dbReference type="EMBL" id="CM001441">
    <property type="protein sequence ID" value="EHQ90106.1"/>
    <property type="molecule type" value="Genomic_DNA"/>
</dbReference>
<reference evidence="2 3" key="1">
    <citation type="submission" date="2011-11" db="EMBL/GenBank/DDBJ databases">
        <title>The Noncontiguous Finished genome of Desulfosporosinus youngiae DSM 17734.</title>
        <authorList>
            <consortium name="US DOE Joint Genome Institute (JGI-PGF)"/>
            <person name="Lucas S."/>
            <person name="Han J."/>
            <person name="Lapidus A."/>
            <person name="Cheng J.-F."/>
            <person name="Goodwin L."/>
            <person name="Pitluck S."/>
            <person name="Peters L."/>
            <person name="Ovchinnikova G."/>
            <person name="Lu M."/>
            <person name="Land M.L."/>
            <person name="Hauser L."/>
            <person name="Pester M."/>
            <person name="Spring S."/>
            <person name="Ollivier B."/>
            <person name="Rattei T."/>
            <person name="Klenk H.-P."/>
            <person name="Wagner M."/>
            <person name="Loy A."/>
            <person name="Woyke T.J."/>
        </authorList>
    </citation>
    <scope>NUCLEOTIDE SEQUENCE [LARGE SCALE GENOMIC DNA]</scope>
    <source>
        <strain evidence="2 3">DSM 17734</strain>
    </source>
</reference>
<dbReference type="AlphaFoldDB" id="H5XVM3"/>
<dbReference type="STRING" id="768710.DesyoDRAFT_3062"/>
<keyword evidence="1" id="KW-0812">Transmembrane</keyword>
<keyword evidence="1" id="KW-0472">Membrane</keyword>
<name>H5XVM3_9FIRM</name>
<protein>
    <submittedName>
        <fullName evidence="2">Uncharacterized protein</fullName>
    </submittedName>
</protein>
<evidence type="ECO:0000313" key="3">
    <source>
        <dbReference type="Proteomes" id="UP000005104"/>
    </source>
</evidence>